<dbReference type="AlphaFoldDB" id="A0A445CZX3"/>
<name>A0A445CZX3_ARAHY</name>
<evidence type="ECO:0000259" key="2">
    <source>
        <dbReference type="PROSITE" id="PS51501"/>
    </source>
</evidence>
<comment type="caution">
    <text evidence="3">The sequence shown here is derived from an EMBL/GenBank/DDBJ whole genome shotgun (WGS) entry which is preliminary data.</text>
</comment>
<keyword evidence="1" id="KW-0479">Metal-binding</keyword>
<evidence type="ECO:0000313" key="4">
    <source>
        <dbReference type="Proteomes" id="UP000289738"/>
    </source>
</evidence>
<dbReference type="Gramene" id="arahy.Tifrunner.gnm2.ann2.Ah05g421000.1">
    <property type="protein sequence ID" value="arahy.Tifrunner.gnm2.ann2.Ah05g421000.1-CDS"/>
    <property type="gene ID" value="arahy.Tifrunner.gnm2.ann2.Ah05g421000"/>
</dbReference>
<keyword evidence="4" id="KW-1185">Reference proteome</keyword>
<sequence length="185" mass="20463">MPLAIRIPSFILGTMVFQLPMAASTHYTIPLFLPSLSSSTHKVTGPINSLCFSLPFSASKFKTPSIGATRSKILLSPRLAGRVCMVNGLLGDDYFSSMEPESNNSEEGASIDSNLPRRSLLVQFTCNLCGERTERLVNRLAYERGSVFVQCAGCLRHHKLVDNLGLITEYDFREETNIESEVDQI</sequence>
<protein>
    <recommendedName>
        <fullName evidence="2">DNL-type domain-containing protein</fullName>
    </recommendedName>
</protein>
<evidence type="ECO:0000313" key="3">
    <source>
        <dbReference type="EMBL" id="RYR56465.1"/>
    </source>
</evidence>
<organism evidence="3 4">
    <name type="scientific">Arachis hypogaea</name>
    <name type="common">Peanut</name>
    <dbReference type="NCBI Taxonomy" id="3818"/>
    <lineage>
        <taxon>Eukaryota</taxon>
        <taxon>Viridiplantae</taxon>
        <taxon>Streptophyta</taxon>
        <taxon>Embryophyta</taxon>
        <taxon>Tracheophyta</taxon>
        <taxon>Spermatophyta</taxon>
        <taxon>Magnoliopsida</taxon>
        <taxon>eudicotyledons</taxon>
        <taxon>Gunneridae</taxon>
        <taxon>Pentapetalae</taxon>
        <taxon>rosids</taxon>
        <taxon>fabids</taxon>
        <taxon>Fabales</taxon>
        <taxon>Fabaceae</taxon>
        <taxon>Papilionoideae</taxon>
        <taxon>50 kb inversion clade</taxon>
        <taxon>dalbergioids sensu lato</taxon>
        <taxon>Dalbergieae</taxon>
        <taxon>Pterocarpus clade</taxon>
        <taxon>Arachis</taxon>
    </lineage>
</organism>
<dbReference type="GO" id="GO:0051087">
    <property type="term" value="F:protein-folding chaperone binding"/>
    <property type="evidence" value="ECO:0007669"/>
    <property type="project" value="TreeGrafter"/>
</dbReference>
<feature type="domain" description="DNL-type" evidence="2">
    <location>
        <begin position="115"/>
        <end position="185"/>
    </location>
</feature>
<dbReference type="GO" id="GO:0006457">
    <property type="term" value="P:protein folding"/>
    <property type="evidence" value="ECO:0007669"/>
    <property type="project" value="TreeGrafter"/>
</dbReference>
<dbReference type="Pfam" id="PF05180">
    <property type="entry name" value="zf-DNL"/>
    <property type="match status" value="1"/>
</dbReference>
<keyword evidence="1" id="KW-0862">Zinc</keyword>
<dbReference type="PANTHER" id="PTHR20922:SF19">
    <property type="entry name" value="F24J5.3"/>
    <property type="match status" value="1"/>
</dbReference>
<dbReference type="GO" id="GO:0050821">
    <property type="term" value="P:protein stabilization"/>
    <property type="evidence" value="ECO:0007669"/>
    <property type="project" value="TreeGrafter"/>
</dbReference>
<keyword evidence="1" id="KW-0863">Zinc-finger</keyword>
<dbReference type="Proteomes" id="UP000289738">
    <property type="component" value="Chromosome A05"/>
</dbReference>
<dbReference type="InterPro" id="IPR024158">
    <property type="entry name" value="Mt_import_TIM15"/>
</dbReference>
<evidence type="ECO:0000256" key="1">
    <source>
        <dbReference type="PROSITE-ProRule" id="PRU00834"/>
    </source>
</evidence>
<dbReference type="GO" id="GO:0005739">
    <property type="term" value="C:mitochondrion"/>
    <property type="evidence" value="ECO:0007669"/>
    <property type="project" value="TreeGrafter"/>
</dbReference>
<gene>
    <name evidence="3" type="ORF">Ahy_A05g022169</name>
</gene>
<dbReference type="OrthoDB" id="512667at2759"/>
<accession>A0A445CZX3</accession>
<dbReference type="InterPro" id="IPR007853">
    <property type="entry name" value="Znf_DNL-typ"/>
</dbReference>
<dbReference type="GO" id="GO:0008270">
    <property type="term" value="F:zinc ion binding"/>
    <property type="evidence" value="ECO:0007669"/>
    <property type="project" value="UniProtKB-KW"/>
</dbReference>
<dbReference type="EMBL" id="SDMP01000005">
    <property type="protein sequence ID" value="RYR56465.1"/>
    <property type="molecule type" value="Genomic_DNA"/>
</dbReference>
<reference evidence="3 4" key="1">
    <citation type="submission" date="2019-01" db="EMBL/GenBank/DDBJ databases">
        <title>Sequencing of cultivated peanut Arachis hypogaea provides insights into genome evolution and oil improvement.</title>
        <authorList>
            <person name="Chen X."/>
        </authorList>
    </citation>
    <scope>NUCLEOTIDE SEQUENCE [LARGE SCALE GENOMIC DNA]</scope>
    <source>
        <strain evidence="4">cv. Fuhuasheng</strain>
        <tissue evidence="3">Leaves</tissue>
    </source>
</reference>
<dbReference type="GO" id="GO:0030150">
    <property type="term" value="P:protein import into mitochondrial matrix"/>
    <property type="evidence" value="ECO:0007669"/>
    <property type="project" value="TreeGrafter"/>
</dbReference>
<dbReference type="PROSITE" id="PS51501">
    <property type="entry name" value="ZF_DNL"/>
    <property type="match status" value="1"/>
</dbReference>
<proteinExistence type="predicted"/>
<dbReference type="PANTHER" id="PTHR20922">
    <property type="entry name" value="DNL-TYPE ZINC FINGER PROTEIN"/>
    <property type="match status" value="1"/>
</dbReference>